<evidence type="ECO:0000313" key="1">
    <source>
        <dbReference type="EMBL" id="QHT30241.1"/>
    </source>
</evidence>
<proteinExistence type="predicted"/>
<accession>A0A6C0ENK4</accession>
<dbReference type="AlphaFoldDB" id="A0A6C0ENK4"/>
<name>A0A6C0ENK4_9ZZZZ</name>
<reference evidence="1" key="1">
    <citation type="journal article" date="2020" name="Nature">
        <title>Giant virus diversity and host interactions through global metagenomics.</title>
        <authorList>
            <person name="Schulz F."/>
            <person name="Roux S."/>
            <person name="Paez-Espino D."/>
            <person name="Jungbluth S."/>
            <person name="Walsh D.A."/>
            <person name="Denef V.J."/>
            <person name="McMahon K.D."/>
            <person name="Konstantinidis K.T."/>
            <person name="Eloe-Fadrosh E.A."/>
            <person name="Kyrpides N.C."/>
            <person name="Woyke T."/>
        </authorList>
    </citation>
    <scope>NUCLEOTIDE SEQUENCE</scope>
    <source>
        <strain evidence="1">GVMAG-M-3300009149-34</strain>
    </source>
</reference>
<sequence>MSGGVPKRILITQTQRNTPSKAEILLPKRQLYYVMEQYLAELCVIMLNDEHMPKPKRRRTTRTARSILLFRKYMNFL</sequence>
<dbReference type="EMBL" id="MN738894">
    <property type="protein sequence ID" value="QHT30241.1"/>
    <property type="molecule type" value="Genomic_DNA"/>
</dbReference>
<organism evidence="1">
    <name type="scientific">viral metagenome</name>
    <dbReference type="NCBI Taxonomy" id="1070528"/>
    <lineage>
        <taxon>unclassified sequences</taxon>
        <taxon>metagenomes</taxon>
        <taxon>organismal metagenomes</taxon>
    </lineage>
</organism>
<protein>
    <submittedName>
        <fullName evidence="1">Uncharacterized protein</fullName>
    </submittedName>
</protein>